<sequence length="229" mass="25465">MPKKKMEFLYGDRVLQLQICDILKAPVDVIVNPANGALMHGGGLALKIQDAAGSELEKQSRLLIAEHGELESGMAVYTSAGNLPYKAVIHAVGPIMGEGYEQDKLEQVFSRSLLLCETNDWQSIAFPAISTGVFRVPVNICAQACYKAITHFWDARSSCAVEKIIICLTENNFPDFFEAFREESFDNKLLVEGQHSVNESSSSEGKVGYIEIDENEIPEQDDEIQDWFK</sequence>
<accession>A0A3B1B0V8</accession>
<dbReference type="Pfam" id="PF01661">
    <property type="entry name" value="Macro"/>
    <property type="match status" value="1"/>
</dbReference>
<dbReference type="SUPFAM" id="SSF52949">
    <property type="entry name" value="Macro domain-like"/>
    <property type="match status" value="1"/>
</dbReference>
<feature type="domain" description="Macro" evidence="1">
    <location>
        <begin position="1"/>
        <end position="185"/>
    </location>
</feature>
<name>A0A3B1B0V8_9ZZZZ</name>
<organism evidence="2">
    <name type="scientific">hydrothermal vent metagenome</name>
    <dbReference type="NCBI Taxonomy" id="652676"/>
    <lineage>
        <taxon>unclassified sequences</taxon>
        <taxon>metagenomes</taxon>
        <taxon>ecological metagenomes</taxon>
    </lineage>
</organism>
<dbReference type="PANTHER" id="PTHR11106">
    <property type="entry name" value="GANGLIOSIDE INDUCED DIFFERENTIATION ASSOCIATED PROTEIN 2-RELATED"/>
    <property type="match status" value="1"/>
</dbReference>
<evidence type="ECO:0000259" key="1">
    <source>
        <dbReference type="PROSITE" id="PS51154"/>
    </source>
</evidence>
<dbReference type="EMBL" id="UOFT01000071">
    <property type="protein sequence ID" value="VAW98696.1"/>
    <property type="molecule type" value="Genomic_DNA"/>
</dbReference>
<proteinExistence type="predicted"/>
<evidence type="ECO:0000313" key="2">
    <source>
        <dbReference type="EMBL" id="VAW98696.1"/>
    </source>
</evidence>
<dbReference type="InterPro" id="IPR043472">
    <property type="entry name" value="Macro_dom-like"/>
</dbReference>
<protein>
    <submittedName>
        <fullName evidence="2">O-acetyl-ADP-ribose deacetylase</fullName>
    </submittedName>
</protein>
<reference evidence="2" key="1">
    <citation type="submission" date="2018-06" db="EMBL/GenBank/DDBJ databases">
        <authorList>
            <person name="Zhirakovskaya E."/>
        </authorList>
    </citation>
    <scope>NUCLEOTIDE SEQUENCE</scope>
</reference>
<gene>
    <name evidence="2" type="ORF">MNBD_GAMMA23-2392</name>
</gene>
<dbReference type="CDD" id="cd02907">
    <property type="entry name" value="Macro_Af1521_BAL-like"/>
    <property type="match status" value="1"/>
</dbReference>
<dbReference type="AlphaFoldDB" id="A0A3B1B0V8"/>
<dbReference type="PROSITE" id="PS51154">
    <property type="entry name" value="MACRO"/>
    <property type="match status" value="1"/>
</dbReference>
<dbReference type="InterPro" id="IPR002589">
    <property type="entry name" value="Macro_dom"/>
</dbReference>
<dbReference type="Gene3D" id="3.40.220.10">
    <property type="entry name" value="Leucine Aminopeptidase, subunit E, domain 1"/>
    <property type="match status" value="1"/>
</dbReference>
<dbReference type="SMART" id="SM00506">
    <property type="entry name" value="A1pp"/>
    <property type="match status" value="1"/>
</dbReference>